<dbReference type="EMBL" id="PVQB02000205">
    <property type="protein sequence ID" value="KAF4341069.1"/>
    <property type="molecule type" value="Genomic_DNA"/>
</dbReference>
<dbReference type="SUPFAM" id="SSF51735">
    <property type="entry name" value="NAD(P)-binding Rossmann-fold domains"/>
    <property type="match status" value="1"/>
</dbReference>
<comment type="subcellular location">
    <subcellularLocation>
        <location evidence="2">Secreted</location>
    </subcellularLocation>
</comment>
<dbReference type="InterPro" id="IPR014026">
    <property type="entry name" value="UDP-Glc/GDP-Man_DH_dimer"/>
</dbReference>
<dbReference type="PIRSF" id="PIRSF500136">
    <property type="entry name" value="UDP_ManNAc_DH"/>
    <property type="match status" value="1"/>
</dbReference>
<feature type="domain" description="GH18" evidence="13">
    <location>
        <begin position="482"/>
        <end position="826"/>
    </location>
</feature>
<evidence type="ECO:0000256" key="2">
    <source>
        <dbReference type="ARBA" id="ARBA00004613"/>
    </source>
</evidence>
<evidence type="ECO:0000256" key="9">
    <source>
        <dbReference type="ARBA" id="ARBA00023277"/>
    </source>
</evidence>
<evidence type="ECO:0000256" key="10">
    <source>
        <dbReference type="ARBA" id="ARBA00023295"/>
    </source>
</evidence>
<dbReference type="Pfam" id="PF03721">
    <property type="entry name" value="UDPG_MGDP_dh_N"/>
    <property type="match status" value="1"/>
</dbReference>
<keyword evidence="9" id="KW-0119">Carbohydrate metabolism</keyword>
<evidence type="ECO:0000256" key="6">
    <source>
        <dbReference type="ARBA" id="ARBA00022525"/>
    </source>
</evidence>
<dbReference type="InterPro" id="IPR011583">
    <property type="entry name" value="Chitinase_II/V-like_cat"/>
</dbReference>
<protein>
    <recommendedName>
        <fullName evidence="5">chitinase</fullName>
        <ecNumber evidence="5">3.2.1.14</ecNumber>
    </recommendedName>
</protein>
<evidence type="ECO:0000256" key="5">
    <source>
        <dbReference type="ARBA" id="ARBA00012729"/>
    </source>
</evidence>
<dbReference type="InterPro" id="IPR029070">
    <property type="entry name" value="Chitinase_insertion_sf"/>
</dbReference>
<comment type="similarity">
    <text evidence="3">Belongs to the UDP-glucose/GDP-mannose dehydrogenase family.</text>
</comment>
<gene>
    <name evidence="14" type="ORF">FBEOM_4939</name>
</gene>
<comment type="similarity">
    <text evidence="4">Belongs to the glycosyl hydrolase 18 family. Chitinase class V subfamily.</text>
</comment>
<comment type="catalytic activity">
    <reaction evidence="1">
        <text>Random endo-hydrolysis of N-acetyl-beta-D-glucosaminide (1-&gt;4)-beta-linkages in chitin and chitodextrins.</text>
        <dbReference type="EC" id="3.2.1.14"/>
    </reaction>
</comment>
<keyword evidence="6" id="KW-0964">Secreted</keyword>
<dbReference type="PROSITE" id="PS51910">
    <property type="entry name" value="GH18_2"/>
    <property type="match status" value="1"/>
</dbReference>
<evidence type="ECO:0000256" key="12">
    <source>
        <dbReference type="RuleBase" id="RU000489"/>
    </source>
</evidence>
<dbReference type="GO" id="GO:0016616">
    <property type="term" value="F:oxidoreductase activity, acting on the CH-OH group of donors, NAD or NADP as acceptor"/>
    <property type="evidence" value="ECO:0007669"/>
    <property type="project" value="InterPro"/>
</dbReference>
<keyword evidence="10 12" id="KW-0326">Glycosidase</keyword>
<evidence type="ECO:0000256" key="7">
    <source>
        <dbReference type="ARBA" id="ARBA00022801"/>
    </source>
</evidence>
<dbReference type="InterPro" id="IPR017853">
    <property type="entry name" value="GH"/>
</dbReference>
<keyword evidence="15" id="KW-1185">Reference proteome</keyword>
<evidence type="ECO:0000256" key="11">
    <source>
        <dbReference type="ARBA" id="ARBA00023326"/>
    </source>
</evidence>
<dbReference type="InterPro" id="IPR017476">
    <property type="entry name" value="UDP-Glc/GDP-Man"/>
</dbReference>
<dbReference type="PANTHER" id="PTHR43491">
    <property type="entry name" value="UDP-N-ACETYL-D-MANNOSAMINE DEHYDROGENASE"/>
    <property type="match status" value="1"/>
</dbReference>
<dbReference type="Gene3D" id="3.10.50.10">
    <property type="match status" value="1"/>
</dbReference>
<dbReference type="EC" id="3.2.1.14" evidence="5"/>
<dbReference type="PIRSF" id="PIRSF000124">
    <property type="entry name" value="UDPglc_GDPman_dh"/>
    <property type="match status" value="1"/>
</dbReference>
<evidence type="ECO:0000256" key="4">
    <source>
        <dbReference type="ARBA" id="ARBA00008682"/>
    </source>
</evidence>
<evidence type="ECO:0000313" key="14">
    <source>
        <dbReference type="EMBL" id="KAF4341069.1"/>
    </source>
</evidence>
<dbReference type="InterPro" id="IPR028359">
    <property type="entry name" value="UDP_ManNAc/GlcNAc_DH"/>
</dbReference>
<dbReference type="InterPro" id="IPR001732">
    <property type="entry name" value="UDP-Glc/GDP-Man_DH_N"/>
</dbReference>
<dbReference type="GO" id="GO:0016628">
    <property type="term" value="F:oxidoreductase activity, acting on the CH-CH group of donors, NAD or NADP as acceptor"/>
    <property type="evidence" value="ECO:0007669"/>
    <property type="project" value="InterPro"/>
</dbReference>
<dbReference type="Gene3D" id="3.40.50.720">
    <property type="entry name" value="NAD(P)-binding Rossmann-like Domain"/>
    <property type="match status" value="2"/>
</dbReference>
<dbReference type="SUPFAM" id="SSF51445">
    <property type="entry name" value="(Trans)glycosidases"/>
    <property type="match status" value="1"/>
</dbReference>
<dbReference type="GO" id="GO:0008061">
    <property type="term" value="F:chitin binding"/>
    <property type="evidence" value="ECO:0007669"/>
    <property type="project" value="InterPro"/>
</dbReference>
<dbReference type="PROSITE" id="PS01095">
    <property type="entry name" value="GH18_1"/>
    <property type="match status" value="1"/>
</dbReference>
<dbReference type="NCBIfam" id="TIGR03026">
    <property type="entry name" value="NDP-sugDHase"/>
    <property type="match status" value="1"/>
</dbReference>
<dbReference type="SMART" id="SM00636">
    <property type="entry name" value="Glyco_18"/>
    <property type="match status" value="1"/>
</dbReference>
<dbReference type="GO" id="GO:0008843">
    <property type="term" value="F:endochitinase activity"/>
    <property type="evidence" value="ECO:0007669"/>
    <property type="project" value="UniProtKB-EC"/>
</dbReference>
<dbReference type="OrthoDB" id="76388at2759"/>
<dbReference type="InterPro" id="IPR001223">
    <property type="entry name" value="Glyco_hydro18_cat"/>
</dbReference>
<reference evidence="14" key="2">
    <citation type="submission" date="2020-02" db="EMBL/GenBank/DDBJ databases">
        <title>Identification and distribution of gene clusters putatively required for synthesis of sphingolipid metabolism inhibitors in phylogenetically diverse species of the filamentous fungus Fusarium.</title>
        <authorList>
            <person name="Kim H.-S."/>
            <person name="Busman M."/>
            <person name="Brown D.W."/>
            <person name="Divon H."/>
            <person name="Uhlig S."/>
            <person name="Proctor R.H."/>
        </authorList>
    </citation>
    <scope>NUCLEOTIDE SEQUENCE</scope>
    <source>
        <strain evidence="14">NRRL 25174</strain>
    </source>
</reference>
<keyword evidence="7 12" id="KW-0378">Hydrolase</keyword>
<dbReference type="Gene3D" id="3.20.20.80">
    <property type="entry name" value="Glycosidases"/>
    <property type="match status" value="1"/>
</dbReference>
<dbReference type="InterPro" id="IPR001579">
    <property type="entry name" value="Glyco_hydro_18_chit_AS"/>
</dbReference>
<dbReference type="SUPFAM" id="SSF52413">
    <property type="entry name" value="UDP-glucose/GDP-mannose dehydrogenase C-terminal domain"/>
    <property type="match status" value="1"/>
</dbReference>
<dbReference type="GO" id="GO:0006032">
    <property type="term" value="P:chitin catabolic process"/>
    <property type="evidence" value="ECO:0007669"/>
    <property type="project" value="UniProtKB-KW"/>
</dbReference>
<evidence type="ECO:0000256" key="3">
    <source>
        <dbReference type="ARBA" id="ARBA00006601"/>
    </source>
</evidence>
<dbReference type="SUPFAM" id="SSF48179">
    <property type="entry name" value="6-phosphogluconate dehydrogenase C-terminal domain-like"/>
    <property type="match status" value="1"/>
</dbReference>
<dbReference type="PANTHER" id="PTHR43491:SF2">
    <property type="entry name" value="UDP-N-ACETYL-D-MANNOSAMINE DEHYDROGENASE"/>
    <property type="match status" value="1"/>
</dbReference>
<dbReference type="InterPro" id="IPR036291">
    <property type="entry name" value="NAD(P)-bd_dom_sf"/>
</dbReference>
<keyword evidence="8" id="KW-0146">Chitin degradation</keyword>
<keyword evidence="11" id="KW-0624">Polysaccharide degradation</keyword>
<dbReference type="InterPro" id="IPR008927">
    <property type="entry name" value="6-PGluconate_DH-like_C_sf"/>
</dbReference>
<dbReference type="Proteomes" id="UP000730481">
    <property type="component" value="Unassembled WGS sequence"/>
</dbReference>
<dbReference type="GO" id="GO:0051287">
    <property type="term" value="F:NAD binding"/>
    <property type="evidence" value="ECO:0007669"/>
    <property type="project" value="InterPro"/>
</dbReference>
<dbReference type="GO" id="GO:0005576">
    <property type="term" value="C:extracellular region"/>
    <property type="evidence" value="ECO:0007669"/>
    <property type="project" value="UniProtKB-SubCell"/>
</dbReference>
<organism evidence="14 15">
    <name type="scientific">Fusarium beomiforme</name>
    <dbReference type="NCBI Taxonomy" id="44412"/>
    <lineage>
        <taxon>Eukaryota</taxon>
        <taxon>Fungi</taxon>
        <taxon>Dikarya</taxon>
        <taxon>Ascomycota</taxon>
        <taxon>Pezizomycotina</taxon>
        <taxon>Sordariomycetes</taxon>
        <taxon>Hypocreomycetidae</taxon>
        <taxon>Hypocreales</taxon>
        <taxon>Nectriaceae</taxon>
        <taxon>Fusarium</taxon>
        <taxon>Fusarium burgessii species complex</taxon>
    </lineage>
</organism>
<reference evidence="14" key="1">
    <citation type="journal article" date="2017" name="Mycologia">
        <title>Fusarium algeriense, sp. nov., a novel toxigenic crown rot pathogen of durum wheat from Algeria is nested in the Fusarium burgessii species complex.</title>
        <authorList>
            <person name="Laraba I."/>
            <person name="Keddad A."/>
            <person name="Boureghda H."/>
            <person name="Abdallah N."/>
            <person name="Vaughan M.M."/>
            <person name="Proctor R.H."/>
            <person name="Busman M."/>
            <person name="O'Donnell K."/>
        </authorList>
    </citation>
    <scope>NUCLEOTIDE SEQUENCE</scope>
    <source>
        <strain evidence="14">NRRL 25174</strain>
    </source>
</reference>
<accession>A0A9P5E010</accession>
<comment type="caution">
    <text evidence="14">The sequence shown here is derived from an EMBL/GenBank/DDBJ whole genome shotgun (WGS) entry which is preliminary data.</text>
</comment>
<proteinExistence type="inferred from homology"/>
<dbReference type="GO" id="GO:0000271">
    <property type="term" value="P:polysaccharide biosynthetic process"/>
    <property type="evidence" value="ECO:0007669"/>
    <property type="project" value="InterPro"/>
</dbReference>
<sequence>MAQVRPPKPVANISALSQKKILPLTPPQDSSPWSRLDNSFAFYPDSPPLSSPSSDTDAFDQSLCQSVKVSQNDEPVIAVIGVGYVGTHLVSSFSLKYQVIGFDVSAKRIKDLSVEYQGYENVHFSGESQDLRRATHFLISVPTLLRPDRTIDSSYLRDALKTVGEVARSGSTVVIESSVAVGMTRQLLGPLAANRHFFAGMSPERVDPGRVEPPVQSIPKIISGLDDITPGSLDAISRVYSSIFETVVPVSKPEVAEMMKLYENCQRMVCIAYANEMADACVPHGINPYEVCEAASTKPFGYMPYAPGVGVGGHCIPVNPFYLLSNSHFPLLECAALAMHSRPSRLAQRILKKLRQRVTGRTPRVLVVGVGFKAGQSQIDNSPGADLVRSLAVSREVDVCWADSLVKQYALPQVRRLLDEDWRIEVLGEFDIIVVASRQAGMRFDILDELDGVEIERWCLLFSFFSSVPDCNLRRYEMSSQYVNAVYYPSWRCYKERPPSCLDTASITHIFYAFVGVNEDGTLRSIDDWADNNKVVDGEKGCFAALAKLKSQHPHIKTLVSIGGGSSSKEFPALAANRGARQTFAGQIKEFCDANHFDGVDIDWEHPQTPEAGKNYVLYLQAIRETMPAPKYLLTSALPTGEYCLKHLNLPVIAHLLDFLNLMGYDFTGGWTDVCGHHAQLLPPSNNLNEVYPTLRKSCHRGVEYLTSQGFPSRKIILGIPVYARYFGQARGPGHPFKGSGEIDYCDLPDEWVAGAKVEEGVAAASFVDTKGDKGFVSFDVPSTVRVKAMYAKSMDLGGLFYWTGAGDRAGNESLVAAGWKSLYSK</sequence>
<dbReference type="GO" id="GO:0000272">
    <property type="term" value="P:polysaccharide catabolic process"/>
    <property type="evidence" value="ECO:0007669"/>
    <property type="project" value="UniProtKB-KW"/>
</dbReference>
<name>A0A9P5E010_9HYPO</name>
<dbReference type="AlphaFoldDB" id="A0A9P5E010"/>
<evidence type="ECO:0000259" key="13">
    <source>
        <dbReference type="PROSITE" id="PS51910"/>
    </source>
</evidence>
<dbReference type="Pfam" id="PF00984">
    <property type="entry name" value="UDPG_MGDP_dh"/>
    <property type="match status" value="1"/>
</dbReference>
<evidence type="ECO:0000256" key="8">
    <source>
        <dbReference type="ARBA" id="ARBA00023024"/>
    </source>
</evidence>
<evidence type="ECO:0000313" key="15">
    <source>
        <dbReference type="Proteomes" id="UP000730481"/>
    </source>
</evidence>
<evidence type="ECO:0000256" key="1">
    <source>
        <dbReference type="ARBA" id="ARBA00000822"/>
    </source>
</evidence>
<dbReference type="InterPro" id="IPR036220">
    <property type="entry name" value="UDP-Glc/GDP-Man_DH_C_sf"/>
</dbReference>
<dbReference type="Pfam" id="PF00704">
    <property type="entry name" value="Glyco_hydro_18"/>
    <property type="match status" value="1"/>
</dbReference>